<dbReference type="PANTHER" id="PTHR40260">
    <property type="entry name" value="BLR8190 PROTEIN"/>
    <property type="match status" value="1"/>
</dbReference>
<evidence type="ECO:0000313" key="2">
    <source>
        <dbReference type="EMBL" id="GAN76891.1"/>
    </source>
</evidence>
<reference evidence="2 3" key="1">
    <citation type="submission" date="2012-11" db="EMBL/GenBank/DDBJ databases">
        <title>Whole genome sequence of Acidisphaera rubrifaciens HS-AP3.</title>
        <authorList>
            <person name="Azuma Y."/>
            <person name="Higashiura N."/>
            <person name="Hirakawa H."/>
            <person name="Matsushita K."/>
        </authorList>
    </citation>
    <scope>NUCLEOTIDE SEQUENCE [LARGE SCALE GENOMIC DNA]</scope>
    <source>
        <strain evidence="2 3">HS-AP3</strain>
    </source>
</reference>
<dbReference type="Pfam" id="PF07110">
    <property type="entry name" value="EthD"/>
    <property type="match status" value="1"/>
</dbReference>
<evidence type="ECO:0000259" key="1">
    <source>
        <dbReference type="Pfam" id="PF07110"/>
    </source>
</evidence>
<dbReference type="PANTHER" id="PTHR40260:SF2">
    <property type="entry name" value="BLR8190 PROTEIN"/>
    <property type="match status" value="1"/>
</dbReference>
<sequence length="108" mass="11986">MYRLLVMYHQPADTAAFDKHYYNVHLPLAAKIPNTRTLSVSKTGLDKLTNNDNYYLIAQMEWDSKDAMTKALQTPEGIASHDDFVAFAGDRVTMIGYEVSAVEPGSGA</sequence>
<dbReference type="NCBIfam" id="TIGR02118">
    <property type="entry name" value="EthD family reductase"/>
    <property type="match status" value="1"/>
</dbReference>
<dbReference type="InterPro" id="IPR011008">
    <property type="entry name" value="Dimeric_a/b-barrel"/>
</dbReference>
<feature type="domain" description="EthD" evidence="1">
    <location>
        <begin position="10"/>
        <end position="88"/>
    </location>
</feature>
<proteinExistence type="predicted"/>
<gene>
    <name evidence="2" type="ORF">Asru_0185_04</name>
</gene>
<dbReference type="OrthoDB" id="5294870at2"/>
<evidence type="ECO:0000313" key="3">
    <source>
        <dbReference type="Proteomes" id="UP000032680"/>
    </source>
</evidence>
<accession>A0A0D6P6C2</accession>
<dbReference type="EMBL" id="BANB01000185">
    <property type="protein sequence ID" value="GAN76891.1"/>
    <property type="molecule type" value="Genomic_DNA"/>
</dbReference>
<dbReference type="InterPro" id="IPR009799">
    <property type="entry name" value="EthD_dom"/>
</dbReference>
<dbReference type="Gene3D" id="3.30.70.100">
    <property type="match status" value="1"/>
</dbReference>
<comment type="caution">
    <text evidence="2">The sequence shown here is derived from an EMBL/GenBank/DDBJ whole genome shotgun (WGS) entry which is preliminary data.</text>
</comment>
<dbReference type="SUPFAM" id="SSF54909">
    <property type="entry name" value="Dimeric alpha+beta barrel"/>
    <property type="match status" value="1"/>
</dbReference>
<dbReference type="GO" id="GO:0016491">
    <property type="term" value="F:oxidoreductase activity"/>
    <property type="evidence" value="ECO:0007669"/>
    <property type="project" value="InterPro"/>
</dbReference>
<name>A0A0D6P6C2_9PROT</name>
<keyword evidence="3" id="KW-1185">Reference proteome</keyword>
<protein>
    <recommendedName>
        <fullName evidence="1">EthD domain-containing protein</fullName>
    </recommendedName>
</protein>
<dbReference type="RefSeq" id="WP_048860804.1">
    <property type="nucleotide sequence ID" value="NZ_BANB01000185.1"/>
</dbReference>
<dbReference type="AlphaFoldDB" id="A0A0D6P6C2"/>
<dbReference type="Proteomes" id="UP000032680">
    <property type="component" value="Unassembled WGS sequence"/>
</dbReference>
<organism evidence="2 3">
    <name type="scientific">Acidisphaera rubrifaciens HS-AP3</name>
    <dbReference type="NCBI Taxonomy" id="1231350"/>
    <lineage>
        <taxon>Bacteria</taxon>
        <taxon>Pseudomonadati</taxon>
        <taxon>Pseudomonadota</taxon>
        <taxon>Alphaproteobacteria</taxon>
        <taxon>Acetobacterales</taxon>
        <taxon>Acetobacteraceae</taxon>
        <taxon>Acidisphaera</taxon>
    </lineage>
</organism>